<protein>
    <submittedName>
        <fullName evidence="1">Uncharacterized protein</fullName>
    </submittedName>
</protein>
<accession>A0A2H9T299</accession>
<name>A0A2H9T299_9ZZZZ</name>
<organism evidence="1">
    <name type="scientific">invertebrate metagenome</name>
    <dbReference type="NCBI Taxonomy" id="1711999"/>
    <lineage>
        <taxon>unclassified sequences</taxon>
        <taxon>metagenomes</taxon>
        <taxon>organismal metagenomes</taxon>
    </lineage>
</organism>
<evidence type="ECO:0000313" key="1">
    <source>
        <dbReference type="EMBL" id="PJE77342.1"/>
    </source>
</evidence>
<dbReference type="AlphaFoldDB" id="A0A2H9T299"/>
<comment type="caution">
    <text evidence="1">The sequence shown here is derived from an EMBL/GenBank/DDBJ whole genome shotgun (WGS) entry which is preliminary data.</text>
</comment>
<dbReference type="EMBL" id="NSIT01000742">
    <property type="protein sequence ID" value="PJE77342.1"/>
    <property type="molecule type" value="Genomic_DNA"/>
</dbReference>
<proteinExistence type="predicted"/>
<gene>
    <name evidence="1" type="ORF">CI610_03740</name>
</gene>
<sequence length="70" mass="7555">MSMLGVGGMSGSISRISVTESYTSTLVPVWRVCLYSDESSLKVFSLLSRSVMWVCIRSMAATSILSQSAI</sequence>
<reference evidence="1" key="1">
    <citation type="journal article" date="2017" name="Appl. Environ. Microbiol.">
        <title>Molecular characterization of an Endozoicomonas-like organism causing infection in king scallop Pecten maximus L.</title>
        <authorList>
            <person name="Cano I."/>
            <person name="van Aerle R."/>
            <person name="Ross S."/>
            <person name="Verner-Jeffreys D.W."/>
            <person name="Paley R.K."/>
            <person name="Rimmer G."/>
            <person name="Ryder D."/>
            <person name="Hooper P."/>
            <person name="Stone D."/>
            <person name="Feist S.W."/>
        </authorList>
    </citation>
    <scope>NUCLEOTIDE SEQUENCE</scope>
</reference>